<dbReference type="GeneID" id="117350911"/>
<dbReference type="SUPFAM" id="SSF56436">
    <property type="entry name" value="C-type lectin-like"/>
    <property type="match status" value="2"/>
</dbReference>
<dbReference type="FunCoup" id="A0A6P8Q2T6">
    <property type="interactions" value="39"/>
</dbReference>
<dbReference type="SMART" id="SM00406">
    <property type="entry name" value="IGv"/>
    <property type="match status" value="1"/>
</dbReference>
<evidence type="ECO:0000256" key="9">
    <source>
        <dbReference type="PROSITE-ProRule" id="PRU00323"/>
    </source>
</evidence>
<dbReference type="GO" id="GO:0010001">
    <property type="term" value="P:glial cell differentiation"/>
    <property type="evidence" value="ECO:0007669"/>
    <property type="project" value="TreeGrafter"/>
</dbReference>
<feature type="domain" description="Link" evidence="11">
    <location>
        <begin position="358"/>
        <end position="451"/>
    </location>
</feature>
<comment type="similarity">
    <text evidence="8">Belongs to the HAPLN family.</text>
</comment>
<keyword evidence="12" id="KW-1185">Reference proteome</keyword>
<evidence type="ECO:0000256" key="4">
    <source>
        <dbReference type="ARBA" id="ARBA00022737"/>
    </source>
</evidence>
<keyword evidence="2" id="KW-0964">Secreted</keyword>
<reference evidence="13" key="1">
    <citation type="submission" date="2025-08" db="UniProtKB">
        <authorList>
            <consortium name="RefSeq"/>
        </authorList>
    </citation>
    <scope>IDENTIFICATION</scope>
</reference>
<evidence type="ECO:0000256" key="1">
    <source>
        <dbReference type="ARBA" id="ARBA00004498"/>
    </source>
</evidence>
<dbReference type="AlphaFoldDB" id="A0A6P8Q2T6"/>
<dbReference type="InterPro" id="IPR013783">
    <property type="entry name" value="Ig-like_fold"/>
</dbReference>
<dbReference type="PANTHER" id="PTHR22804:SF8">
    <property type="entry name" value="HYALURONAN AND PROTEOGLYCAN LINK PROTEIN 2"/>
    <property type="match status" value="1"/>
</dbReference>
<dbReference type="GO" id="GO:0007155">
    <property type="term" value="P:cell adhesion"/>
    <property type="evidence" value="ECO:0007669"/>
    <property type="project" value="InterPro"/>
</dbReference>
<dbReference type="GO" id="GO:0045202">
    <property type="term" value="C:synapse"/>
    <property type="evidence" value="ECO:0007669"/>
    <property type="project" value="TreeGrafter"/>
</dbReference>
<dbReference type="FunFam" id="3.10.100.10:FF:000001">
    <property type="entry name" value="Hyaluronan proteoglycan link protein 1"/>
    <property type="match status" value="1"/>
</dbReference>
<evidence type="ECO:0000256" key="7">
    <source>
        <dbReference type="ARBA" id="ARBA00023319"/>
    </source>
</evidence>
<keyword evidence="3" id="KW-0272">Extracellular matrix</keyword>
<keyword evidence="5 9" id="KW-1015">Disulfide bond</keyword>
<dbReference type="GO" id="GO:0002052">
    <property type="term" value="P:positive regulation of neuroblast proliferation"/>
    <property type="evidence" value="ECO:0007669"/>
    <property type="project" value="TreeGrafter"/>
</dbReference>
<dbReference type="PROSITE" id="PS01241">
    <property type="entry name" value="LINK_1"/>
    <property type="match status" value="1"/>
</dbReference>
<keyword evidence="4" id="KW-0677">Repeat</keyword>
<evidence type="ECO:0000256" key="5">
    <source>
        <dbReference type="ARBA" id="ARBA00023157"/>
    </source>
</evidence>
<dbReference type="CDD" id="cd03519">
    <property type="entry name" value="Link_domain_HAPLN_module_2"/>
    <property type="match status" value="1"/>
</dbReference>
<accession>A0A6P8Q2T6</accession>
<dbReference type="InterPro" id="IPR050691">
    <property type="entry name" value="Hyaluronan_bind_Proteoglycan"/>
</dbReference>
<dbReference type="FunFam" id="3.10.100.10:FF:000002">
    <property type="entry name" value="Hyaluronan proteoglycan link protein 1"/>
    <property type="match status" value="1"/>
</dbReference>
<dbReference type="GO" id="GO:0001501">
    <property type="term" value="P:skeletal system development"/>
    <property type="evidence" value="ECO:0007669"/>
    <property type="project" value="TreeGrafter"/>
</dbReference>
<dbReference type="Pfam" id="PF00193">
    <property type="entry name" value="Xlink"/>
    <property type="match status" value="2"/>
</dbReference>
<dbReference type="PRINTS" id="PR01265">
    <property type="entry name" value="LINKMODULE"/>
</dbReference>
<feature type="domain" description="Ig-like" evidence="10">
    <location>
        <begin position="147"/>
        <end position="253"/>
    </location>
</feature>
<dbReference type="PROSITE" id="PS50835">
    <property type="entry name" value="IG_LIKE"/>
    <property type="match status" value="1"/>
</dbReference>
<dbReference type="Gene3D" id="2.60.40.10">
    <property type="entry name" value="Immunoglobulins"/>
    <property type="match status" value="1"/>
</dbReference>
<dbReference type="GO" id="GO:0005615">
    <property type="term" value="C:extracellular space"/>
    <property type="evidence" value="ECO:0007669"/>
    <property type="project" value="TreeGrafter"/>
</dbReference>
<evidence type="ECO:0000256" key="3">
    <source>
        <dbReference type="ARBA" id="ARBA00022530"/>
    </source>
</evidence>
<dbReference type="InterPro" id="IPR000538">
    <property type="entry name" value="Link_dom"/>
</dbReference>
<name>A0A6P8Q2T6_GEOSA</name>
<dbReference type="InterPro" id="IPR016186">
    <property type="entry name" value="C-type_lectin-like/link_sf"/>
</dbReference>
<evidence type="ECO:0000313" key="13">
    <source>
        <dbReference type="RefSeq" id="XP_033781541.1"/>
    </source>
</evidence>
<dbReference type="KEGG" id="gsh:117350911"/>
<dbReference type="PANTHER" id="PTHR22804">
    <property type="entry name" value="AGGRECAN/VERSICAN PROTEOGLYCAN"/>
    <property type="match status" value="1"/>
</dbReference>
<evidence type="ECO:0000259" key="11">
    <source>
        <dbReference type="PROSITE" id="PS50963"/>
    </source>
</evidence>
<keyword evidence="7" id="KW-0393">Immunoglobulin domain</keyword>
<sequence>MRRKVPPHNGKLCFLRSRAWGRQVNAKCHTDPAPEHGQPHLGLGIRIRRQGTCFLGGERRGQKTPLIWKFPGNGSCSLDSSSAVSNVRGRNSSGRQQNTFARLARPAMRLKMRGLLPLLASVCLASLHAGLGSSRVITKNKASTPGPRHLLEPIYEVIHTQRGANVTLPCVLRTRPRVYKVKWTKINPTDALENIILITNGQQRKNYNQLSWRVRLRRGHRNDASLVITDVRLEDDGKYRCQLVNGLEDESLFLNLRLDGVVFPYQARLGRYLFNYFDARQKCEEQDALLATSAQLYQAWTEGLDWCNAGWLLDGTVQYPIIQTRGPCGGNIPPGIRTYGPKDSKKDRYDAFCFTSTIKGHVYFIPAPMNFEEAVLACQKQGATISKVGQLYAAWKFLHLDHCDGGWLEDSSVRFPIVNPRDRCGGLPDPGVRSFGFPDKAKRIYGVYCYTQKGGGEWRG</sequence>
<dbReference type="GO" id="GO:0005540">
    <property type="term" value="F:hyaluronic acid binding"/>
    <property type="evidence" value="ECO:0007669"/>
    <property type="project" value="UniProtKB-KW"/>
</dbReference>
<dbReference type="InterPro" id="IPR003598">
    <property type="entry name" value="Ig_sub2"/>
</dbReference>
<dbReference type="InterPro" id="IPR013106">
    <property type="entry name" value="Ig_V-set"/>
</dbReference>
<feature type="disulfide bond" evidence="9">
    <location>
        <begin position="403"/>
        <end position="424"/>
    </location>
</feature>
<proteinExistence type="inferred from homology"/>
<evidence type="ECO:0000313" key="12">
    <source>
        <dbReference type="Proteomes" id="UP000515159"/>
    </source>
</evidence>
<evidence type="ECO:0000256" key="6">
    <source>
        <dbReference type="ARBA" id="ARBA00023290"/>
    </source>
</evidence>
<dbReference type="SMART" id="SM00408">
    <property type="entry name" value="IGc2"/>
    <property type="match status" value="1"/>
</dbReference>
<dbReference type="RefSeq" id="XP_033781541.1">
    <property type="nucleotide sequence ID" value="XM_033925650.1"/>
</dbReference>
<evidence type="ECO:0000256" key="8">
    <source>
        <dbReference type="ARBA" id="ARBA00038272"/>
    </source>
</evidence>
<comment type="caution">
    <text evidence="9">Lacks conserved residue(s) required for the propagation of feature annotation.</text>
</comment>
<dbReference type="InterPro" id="IPR016187">
    <property type="entry name" value="CTDL_fold"/>
</dbReference>
<dbReference type="CTD" id="60484"/>
<dbReference type="Proteomes" id="UP000515159">
    <property type="component" value="Chromosome 16"/>
</dbReference>
<organism evidence="12 13">
    <name type="scientific">Geotrypetes seraphini</name>
    <name type="common">Gaboon caecilian</name>
    <name type="synonym">Caecilia seraphini</name>
    <dbReference type="NCBI Taxonomy" id="260995"/>
    <lineage>
        <taxon>Eukaryota</taxon>
        <taxon>Metazoa</taxon>
        <taxon>Chordata</taxon>
        <taxon>Craniata</taxon>
        <taxon>Vertebrata</taxon>
        <taxon>Euteleostomi</taxon>
        <taxon>Amphibia</taxon>
        <taxon>Gymnophiona</taxon>
        <taxon>Geotrypetes</taxon>
    </lineage>
</organism>
<dbReference type="OrthoDB" id="5359219at2759"/>
<dbReference type="PROSITE" id="PS50963">
    <property type="entry name" value="LINK_2"/>
    <property type="match status" value="2"/>
</dbReference>
<feature type="domain" description="Link" evidence="11">
    <location>
        <begin position="261"/>
        <end position="355"/>
    </location>
</feature>
<dbReference type="GO" id="GO:0072534">
    <property type="term" value="C:perineuronal net"/>
    <property type="evidence" value="ECO:0007669"/>
    <property type="project" value="TreeGrafter"/>
</dbReference>
<dbReference type="SMART" id="SM00445">
    <property type="entry name" value="LINK"/>
    <property type="match status" value="2"/>
</dbReference>
<evidence type="ECO:0000256" key="2">
    <source>
        <dbReference type="ARBA" id="ARBA00022525"/>
    </source>
</evidence>
<dbReference type="InterPro" id="IPR003599">
    <property type="entry name" value="Ig_sub"/>
</dbReference>
<dbReference type="Gene3D" id="3.10.100.10">
    <property type="entry name" value="Mannose-Binding Protein A, subunit A"/>
    <property type="match status" value="2"/>
</dbReference>
<comment type="subcellular location">
    <subcellularLocation>
        <location evidence="1">Secreted</location>
        <location evidence="1">Extracellular space</location>
        <location evidence="1">Extracellular matrix</location>
    </subcellularLocation>
</comment>
<evidence type="ECO:0000259" key="10">
    <source>
        <dbReference type="PROSITE" id="PS50835"/>
    </source>
</evidence>
<protein>
    <submittedName>
        <fullName evidence="13">Hyaluronan and proteoglycan link protein 2 isoform X1</fullName>
    </submittedName>
</protein>
<keyword evidence="6" id="KW-0373">Hyaluronic acid</keyword>
<feature type="disulfide bond" evidence="9">
    <location>
        <begin position="307"/>
        <end position="328"/>
    </location>
</feature>
<dbReference type="InterPro" id="IPR036179">
    <property type="entry name" value="Ig-like_dom_sf"/>
</dbReference>
<dbReference type="InParanoid" id="A0A6P8Q2T6"/>
<gene>
    <name evidence="13" type="primary">HAPLN2</name>
</gene>
<dbReference type="Pfam" id="PF07686">
    <property type="entry name" value="V-set"/>
    <property type="match status" value="1"/>
</dbReference>
<dbReference type="SMART" id="SM00409">
    <property type="entry name" value="IG"/>
    <property type="match status" value="1"/>
</dbReference>
<dbReference type="InterPro" id="IPR007110">
    <property type="entry name" value="Ig-like_dom"/>
</dbReference>
<dbReference type="GO" id="GO:0007417">
    <property type="term" value="P:central nervous system development"/>
    <property type="evidence" value="ECO:0007669"/>
    <property type="project" value="TreeGrafter"/>
</dbReference>
<dbReference type="SUPFAM" id="SSF48726">
    <property type="entry name" value="Immunoglobulin"/>
    <property type="match status" value="1"/>
</dbReference>